<evidence type="ECO:0000256" key="2">
    <source>
        <dbReference type="ARBA" id="ARBA00005992"/>
    </source>
</evidence>
<keyword evidence="4 7" id="KW-0133">Cell shape</keyword>
<dbReference type="PANTHER" id="PTHR36699">
    <property type="entry name" value="LD-TRANSPEPTIDASE"/>
    <property type="match status" value="1"/>
</dbReference>
<keyword evidence="10" id="KW-1185">Reference proteome</keyword>
<comment type="similarity">
    <text evidence="2">Belongs to the YkuD family.</text>
</comment>
<dbReference type="GO" id="GO:0009252">
    <property type="term" value="P:peptidoglycan biosynthetic process"/>
    <property type="evidence" value="ECO:0007669"/>
    <property type="project" value="UniProtKB-KW"/>
</dbReference>
<dbReference type="CDD" id="cd16913">
    <property type="entry name" value="YkuD_like"/>
    <property type="match status" value="1"/>
</dbReference>
<evidence type="ECO:0000256" key="4">
    <source>
        <dbReference type="ARBA" id="ARBA00022960"/>
    </source>
</evidence>
<dbReference type="EMBL" id="JADZGI010000001">
    <property type="protein sequence ID" value="MBH0113877.1"/>
    <property type="molecule type" value="Genomic_DNA"/>
</dbReference>
<proteinExistence type="inferred from homology"/>
<dbReference type="GO" id="GO:0016740">
    <property type="term" value="F:transferase activity"/>
    <property type="evidence" value="ECO:0007669"/>
    <property type="project" value="UniProtKB-KW"/>
</dbReference>
<reference evidence="9" key="1">
    <citation type="submission" date="2020-11" db="EMBL/GenBank/DDBJ databases">
        <title>Novosphingobium aureum sp. nov., a marine bacterium isolated from sediment of a salt flat.</title>
        <authorList>
            <person name="Yoo Y."/>
            <person name="Kim J.-J."/>
        </authorList>
    </citation>
    <scope>NUCLEOTIDE SEQUENCE</scope>
    <source>
        <strain evidence="9">YJ-S2-02</strain>
    </source>
</reference>
<evidence type="ECO:0000256" key="3">
    <source>
        <dbReference type="ARBA" id="ARBA00022679"/>
    </source>
</evidence>
<evidence type="ECO:0000256" key="7">
    <source>
        <dbReference type="PROSITE-ProRule" id="PRU01373"/>
    </source>
</evidence>
<protein>
    <submittedName>
        <fullName evidence="9">L,D-transpeptidase family protein</fullName>
    </submittedName>
</protein>
<evidence type="ECO:0000313" key="9">
    <source>
        <dbReference type="EMBL" id="MBH0113877.1"/>
    </source>
</evidence>
<evidence type="ECO:0000313" key="10">
    <source>
        <dbReference type="Proteomes" id="UP000617634"/>
    </source>
</evidence>
<dbReference type="GO" id="GO:0071555">
    <property type="term" value="P:cell wall organization"/>
    <property type="evidence" value="ECO:0007669"/>
    <property type="project" value="UniProtKB-UniRule"/>
</dbReference>
<dbReference type="GO" id="GO:0008360">
    <property type="term" value="P:regulation of cell shape"/>
    <property type="evidence" value="ECO:0007669"/>
    <property type="project" value="UniProtKB-UniRule"/>
</dbReference>
<keyword evidence="3" id="KW-0808">Transferase</keyword>
<dbReference type="Pfam" id="PF03734">
    <property type="entry name" value="YkuD"/>
    <property type="match status" value="1"/>
</dbReference>
<dbReference type="AlphaFoldDB" id="A0A931HD36"/>
<dbReference type="GO" id="GO:0004180">
    <property type="term" value="F:carboxypeptidase activity"/>
    <property type="evidence" value="ECO:0007669"/>
    <property type="project" value="UniProtKB-ARBA"/>
</dbReference>
<feature type="active site" description="Nucleophile" evidence="7">
    <location>
        <position position="134"/>
    </location>
</feature>
<dbReference type="InterPro" id="IPR038063">
    <property type="entry name" value="Transpep_catalytic_dom"/>
</dbReference>
<evidence type="ECO:0000256" key="6">
    <source>
        <dbReference type="ARBA" id="ARBA00023316"/>
    </source>
</evidence>
<feature type="domain" description="L,D-TPase catalytic" evidence="8">
    <location>
        <begin position="24"/>
        <end position="158"/>
    </location>
</feature>
<evidence type="ECO:0000256" key="1">
    <source>
        <dbReference type="ARBA" id="ARBA00004752"/>
    </source>
</evidence>
<name>A0A931HD36_9SPHN</name>
<dbReference type="SUPFAM" id="SSF141523">
    <property type="entry name" value="L,D-transpeptidase catalytic domain-like"/>
    <property type="match status" value="1"/>
</dbReference>
<feature type="active site" description="Proton donor/acceptor" evidence="7">
    <location>
        <position position="115"/>
    </location>
</feature>
<accession>A0A931HD36</accession>
<comment type="caution">
    <text evidence="9">The sequence shown here is derived from an EMBL/GenBank/DDBJ whole genome shotgun (WGS) entry which is preliminary data.</text>
</comment>
<keyword evidence="5 7" id="KW-0573">Peptidoglycan synthesis</keyword>
<evidence type="ECO:0000256" key="5">
    <source>
        <dbReference type="ARBA" id="ARBA00022984"/>
    </source>
</evidence>
<evidence type="ECO:0000259" key="8">
    <source>
        <dbReference type="PROSITE" id="PS52029"/>
    </source>
</evidence>
<comment type="pathway">
    <text evidence="1 7">Cell wall biogenesis; peptidoglycan biosynthesis.</text>
</comment>
<dbReference type="Gene3D" id="2.40.440.10">
    <property type="entry name" value="L,D-transpeptidase catalytic domain-like"/>
    <property type="match status" value="1"/>
</dbReference>
<gene>
    <name evidence="9" type="ORF">I5E68_13070</name>
</gene>
<keyword evidence="6 7" id="KW-0961">Cell wall biogenesis/degradation</keyword>
<dbReference type="PROSITE" id="PS52029">
    <property type="entry name" value="LD_TPASE"/>
    <property type="match status" value="1"/>
</dbReference>
<dbReference type="PANTHER" id="PTHR36699:SF1">
    <property type="entry name" value="L,D-TRANSPEPTIDASE YAFK-RELATED"/>
    <property type="match status" value="1"/>
</dbReference>
<dbReference type="Proteomes" id="UP000617634">
    <property type="component" value="Unassembled WGS sequence"/>
</dbReference>
<dbReference type="InterPro" id="IPR005490">
    <property type="entry name" value="LD_TPept_cat_dom"/>
</dbReference>
<organism evidence="9 10">
    <name type="scientific">Novosphingobium aureum</name>
    <dbReference type="NCBI Taxonomy" id="2792964"/>
    <lineage>
        <taxon>Bacteria</taxon>
        <taxon>Pseudomonadati</taxon>
        <taxon>Pseudomonadota</taxon>
        <taxon>Alphaproteobacteria</taxon>
        <taxon>Sphingomonadales</taxon>
        <taxon>Sphingomonadaceae</taxon>
        <taxon>Novosphingobium</taxon>
    </lineage>
</organism>
<sequence length="159" mass="17317">MSAPAPVRAAVAGKGASPRPIATDLVRIHKARRRLELWSAGQLVHAIADIQLGDAPRGAKRFEGDERTPEGRYTIDWANPRSRYYLSLHISYPDMRDRAYAAARGRSAGGMIMIHGQPNGLVEGRVAGDWTDGCIALSNAQMDLLWASVSDGTRIEILP</sequence>